<accession>A0A3M5PIT4</accession>
<evidence type="ECO:0000313" key="5">
    <source>
        <dbReference type="Proteomes" id="UP000273854"/>
    </source>
</evidence>
<proteinExistence type="predicted"/>
<dbReference type="EMBL" id="RBTP01000012">
    <property type="protein sequence ID" value="RMT84500.1"/>
    <property type="molecule type" value="Genomic_DNA"/>
</dbReference>
<evidence type="ECO:0000313" key="4">
    <source>
        <dbReference type="EMBL" id="RMT84500.1"/>
    </source>
</evidence>
<feature type="domain" description="N-acetyltransferase" evidence="3">
    <location>
        <begin position="9"/>
        <end position="179"/>
    </location>
</feature>
<dbReference type="SUPFAM" id="SSF55729">
    <property type="entry name" value="Acyl-CoA N-acyltransferases (Nat)"/>
    <property type="match status" value="1"/>
</dbReference>
<dbReference type="Gene3D" id="3.40.630.30">
    <property type="match status" value="1"/>
</dbReference>
<dbReference type="Proteomes" id="UP000273854">
    <property type="component" value="Unassembled WGS sequence"/>
</dbReference>
<gene>
    <name evidence="4" type="ORF">ALP40_02821</name>
</gene>
<dbReference type="RefSeq" id="WP_122207339.1">
    <property type="nucleotide sequence ID" value="NZ_JAAMQQ010000001.1"/>
</dbReference>
<dbReference type="PROSITE" id="PS51186">
    <property type="entry name" value="GNAT"/>
    <property type="match status" value="1"/>
</dbReference>
<dbReference type="InterPro" id="IPR000182">
    <property type="entry name" value="GNAT_dom"/>
</dbReference>
<dbReference type="AlphaFoldDB" id="A0A3M5PIT4"/>
<organism evidence="4 5">
    <name type="scientific">Pseudomonas viridiflava</name>
    <name type="common">Phytomonas viridiflava</name>
    <dbReference type="NCBI Taxonomy" id="33069"/>
    <lineage>
        <taxon>Bacteria</taxon>
        <taxon>Pseudomonadati</taxon>
        <taxon>Pseudomonadota</taxon>
        <taxon>Gammaproteobacteria</taxon>
        <taxon>Pseudomonadales</taxon>
        <taxon>Pseudomonadaceae</taxon>
        <taxon>Pseudomonas</taxon>
    </lineage>
</organism>
<sequence length="201" mass="21949">MFNTTPLDIRLRDAVVEDSLCLAALGLQVFLDTYATDGIRASIAQEAFEAFSCQAVARIIAQPETFIMVAESNGHLVGFAQVALHTAHEMIDDSAQAAELQRLYVQERFTGHGLGRRLLKAAEQHAARDGASLLWATVWVGNERALAFYPGMGYSLKGSPVYVFQGEEHGNRLFAKRLDGDEVQSHTSSVLISDASKEPLP</sequence>
<evidence type="ECO:0000256" key="1">
    <source>
        <dbReference type="ARBA" id="ARBA00022679"/>
    </source>
</evidence>
<name>A0A3M5PIT4_PSEVI</name>
<keyword evidence="2" id="KW-0012">Acyltransferase</keyword>
<dbReference type="GO" id="GO:0016747">
    <property type="term" value="F:acyltransferase activity, transferring groups other than amino-acyl groups"/>
    <property type="evidence" value="ECO:0007669"/>
    <property type="project" value="InterPro"/>
</dbReference>
<protein>
    <submittedName>
        <fullName evidence="4">N-acetyltransferase GCN5</fullName>
    </submittedName>
</protein>
<dbReference type="PANTHER" id="PTHR43877">
    <property type="entry name" value="AMINOALKYLPHOSPHONATE N-ACETYLTRANSFERASE-RELATED-RELATED"/>
    <property type="match status" value="1"/>
</dbReference>
<dbReference type="PANTHER" id="PTHR43877:SF1">
    <property type="entry name" value="ACETYLTRANSFERASE"/>
    <property type="match status" value="1"/>
</dbReference>
<dbReference type="OrthoDB" id="143110at2"/>
<comment type="caution">
    <text evidence="4">The sequence shown here is derived from an EMBL/GenBank/DDBJ whole genome shotgun (WGS) entry which is preliminary data.</text>
</comment>
<reference evidence="4 5" key="1">
    <citation type="submission" date="2018-08" db="EMBL/GenBank/DDBJ databases">
        <title>Recombination of ecologically and evolutionarily significant loci maintains genetic cohesion in the Pseudomonas syringae species complex.</title>
        <authorList>
            <person name="Dillon M."/>
            <person name="Thakur S."/>
            <person name="Almeida R.N.D."/>
            <person name="Weir B.S."/>
            <person name="Guttman D.S."/>
        </authorList>
    </citation>
    <scope>NUCLEOTIDE SEQUENCE [LARGE SCALE GENOMIC DNA]</scope>
    <source>
        <strain evidence="4 5">ICMP 19473</strain>
    </source>
</reference>
<dbReference type="InterPro" id="IPR050832">
    <property type="entry name" value="Bact_Acetyltransf"/>
</dbReference>
<evidence type="ECO:0000259" key="3">
    <source>
        <dbReference type="PROSITE" id="PS51186"/>
    </source>
</evidence>
<dbReference type="CDD" id="cd04301">
    <property type="entry name" value="NAT_SF"/>
    <property type="match status" value="1"/>
</dbReference>
<dbReference type="Pfam" id="PF00583">
    <property type="entry name" value="Acetyltransf_1"/>
    <property type="match status" value="1"/>
</dbReference>
<keyword evidence="1 4" id="KW-0808">Transferase</keyword>
<dbReference type="InterPro" id="IPR016181">
    <property type="entry name" value="Acyl_CoA_acyltransferase"/>
</dbReference>
<evidence type="ECO:0000256" key="2">
    <source>
        <dbReference type="ARBA" id="ARBA00023315"/>
    </source>
</evidence>